<keyword evidence="2" id="KW-1185">Reference proteome</keyword>
<reference evidence="1 2" key="1">
    <citation type="submission" date="2023-02" db="EMBL/GenBank/DDBJ databases">
        <title>Genome Sequence of L. cardiaca H63T.</title>
        <authorList>
            <person name="Lopez A.E."/>
            <person name="Cianciotto N.P."/>
        </authorList>
    </citation>
    <scope>NUCLEOTIDE SEQUENCE [LARGE SCALE GENOMIC DNA]</scope>
    <source>
        <strain evidence="1 2">H63</strain>
    </source>
</reference>
<proteinExistence type="predicted"/>
<dbReference type="Proteomes" id="UP001222087">
    <property type="component" value="Chromosome"/>
</dbReference>
<sequence length="147" mass="17735">MGNIIISSIVFWYNNYFLTFSTLQELTKERNLVITQSDFNKLERYCYKKNLQKSFLNKTDLISDLIIKKVEKKIKDTWLYLYIDSNKKVHDFYFNKNDDLDKIREFFNNSLASNGLPHKINSYMAEKEKIIKSKFDIIKNNRDIDFF</sequence>
<protein>
    <submittedName>
        <fullName evidence="1">Uncharacterized protein</fullName>
    </submittedName>
</protein>
<evidence type="ECO:0000313" key="2">
    <source>
        <dbReference type="Proteomes" id="UP001222087"/>
    </source>
</evidence>
<dbReference type="RefSeq" id="WP_275087862.1">
    <property type="nucleotide sequence ID" value="NZ_CP119078.1"/>
</dbReference>
<dbReference type="EMBL" id="CP119078">
    <property type="protein sequence ID" value="WED42038.1"/>
    <property type="molecule type" value="Genomic_DNA"/>
</dbReference>
<gene>
    <name evidence="1" type="ORF">PXX05_08840</name>
</gene>
<evidence type="ECO:0000313" key="1">
    <source>
        <dbReference type="EMBL" id="WED42038.1"/>
    </source>
</evidence>
<accession>A0ABY8AN95</accession>
<organism evidence="1 2">
    <name type="scientific">Legionella cardiaca</name>
    <dbReference type="NCBI Taxonomy" id="1071983"/>
    <lineage>
        <taxon>Bacteria</taxon>
        <taxon>Pseudomonadati</taxon>
        <taxon>Pseudomonadota</taxon>
        <taxon>Gammaproteobacteria</taxon>
        <taxon>Legionellales</taxon>
        <taxon>Legionellaceae</taxon>
        <taxon>Legionella</taxon>
    </lineage>
</organism>
<name>A0ABY8AN95_9GAMM</name>